<organism evidence="1 2">
    <name type="scientific">Streptomyces virginiae</name>
    <name type="common">Streptomyces cinnamonensis</name>
    <dbReference type="NCBI Taxonomy" id="1961"/>
    <lineage>
        <taxon>Bacteria</taxon>
        <taxon>Bacillati</taxon>
        <taxon>Actinomycetota</taxon>
        <taxon>Actinomycetes</taxon>
        <taxon>Kitasatosporales</taxon>
        <taxon>Streptomycetaceae</taxon>
        <taxon>Streptomyces</taxon>
    </lineage>
</organism>
<accession>A0ABQ3NNC8</accession>
<proteinExistence type="predicted"/>
<name>A0ABQ3NNC8_STRVG</name>
<dbReference type="Proteomes" id="UP000660554">
    <property type="component" value="Unassembled WGS sequence"/>
</dbReference>
<dbReference type="RefSeq" id="WP_246555759.1">
    <property type="nucleotide sequence ID" value="NZ_BMRU01000011.1"/>
</dbReference>
<evidence type="ECO:0000313" key="2">
    <source>
        <dbReference type="Proteomes" id="UP000660554"/>
    </source>
</evidence>
<dbReference type="GeneID" id="86952297"/>
<evidence type="ECO:0000313" key="1">
    <source>
        <dbReference type="EMBL" id="GHI14289.1"/>
    </source>
</evidence>
<keyword evidence="2" id="KW-1185">Reference proteome</keyword>
<sequence>MALEVEPGAEMTVGELMKHLSMADPSARVRLGINPFVPMAHKMGTVTADTDLDGRPIVYLAEDAQAVQYGYLPRVVAEALAWMPPVEPPTRGWRLRAVSGASVSRQTP</sequence>
<protein>
    <submittedName>
        <fullName evidence="1">Uncharacterized protein</fullName>
    </submittedName>
</protein>
<dbReference type="EMBL" id="BNDV01000008">
    <property type="protein sequence ID" value="GHI14289.1"/>
    <property type="molecule type" value="Genomic_DNA"/>
</dbReference>
<comment type="caution">
    <text evidence="1">The sequence shown here is derived from an EMBL/GenBank/DDBJ whole genome shotgun (WGS) entry which is preliminary data.</text>
</comment>
<reference evidence="2" key="1">
    <citation type="submission" date="2020-09" db="EMBL/GenBank/DDBJ databases">
        <title>Whole genome shotgun sequence of Streptomyces cinnamonensis NBRC 15873.</title>
        <authorList>
            <person name="Komaki H."/>
            <person name="Tamura T."/>
        </authorList>
    </citation>
    <scope>NUCLEOTIDE SEQUENCE [LARGE SCALE GENOMIC DNA]</scope>
    <source>
        <strain evidence="2">NBRC 15873</strain>
    </source>
</reference>
<gene>
    <name evidence="1" type="ORF">Scinn_37520</name>
</gene>